<proteinExistence type="predicted"/>
<organism evidence="6 7">
    <name type="scientific">Trifolium subterraneum</name>
    <name type="common">Subterranean clover</name>
    <dbReference type="NCBI Taxonomy" id="3900"/>
    <lineage>
        <taxon>Eukaryota</taxon>
        <taxon>Viridiplantae</taxon>
        <taxon>Streptophyta</taxon>
        <taxon>Embryophyta</taxon>
        <taxon>Tracheophyta</taxon>
        <taxon>Spermatophyta</taxon>
        <taxon>Magnoliopsida</taxon>
        <taxon>eudicotyledons</taxon>
        <taxon>Gunneridae</taxon>
        <taxon>Pentapetalae</taxon>
        <taxon>rosids</taxon>
        <taxon>fabids</taxon>
        <taxon>Fabales</taxon>
        <taxon>Fabaceae</taxon>
        <taxon>Papilionoideae</taxon>
        <taxon>50 kb inversion clade</taxon>
        <taxon>NPAAA clade</taxon>
        <taxon>Hologalegina</taxon>
        <taxon>IRL clade</taxon>
        <taxon>Trifolieae</taxon>
        <taxon>Trifolium</taxon>
    </lineage>
</organism>
<evidence type="ECO:0000256" key="2">
    <source>
        <dbReference type="ARBA" id="ARBA00023015"/>
    </source>
</evidence>
<reference evidence="7" key="1">
    <citation type="journal article" date="2017" name="Front. Plant Sci.">
        <title>Climate Clever Clovers: New Paradigm to Reduce the Environmental Footprint of Ruminants by Breeding Low Methanogenic Forages Utilizing Haplotype Variation.</title>
        <authorList>
            <person name="Kaur P."/>
            <person name="Appels R."/>
            <person name="Bayer P.E."/>
            <person name="Keeble-Gagnere G."/>
            <person name="Wang J."/>
            <person name="Hirakawa H."/>
            <person name="Shirasawa K."/>
            <person name="Vercoe P."/>
            <person name="Stefanova K."/>
            <person name="Durmic Z."/>
            <person name="Nichols P."/>
            <person name="Revell C."/>
            <person name="Isobe S.N."/>
            <person name="Edwards D."/>
            <person name="Erskine W."/>
        </authorList>
    </citation>
    <scope>NUCLEOTIDE SEQUENCE [LARGE SCALE GENOMIC DNA]</scope>
    <source>
        <strain evidence="7">cv. Daliak</strain>
    </source>
</reference>
<keyword evidence="4" id="KW-0804">Transcription</keyword>
<dbReference type="GO" id="GO:0003677">
    <property type="term" value="F:DNA binding"/>
    <property type="evidence" value="ECO:0007669"/>
    <property type="project" value="UniProtKB-KW"/>
</dbReference>
<evidence type="ECO:0000256" key="3">
    <source>
        <dbReference type="ARBA" id="ARBA00023125"/>
    </source>
</evidence>
<keyword evidence="7" id="KW-1185">Reference proteome</keyword>
<keyword evidence="2" id="KW-0805">Transcription regulation</keyword>
<evidence type="ECO:0000313" key="7">
    <source>
        <dbReference type="Proteomes" id="UP000242715"/>
    </source>
</evidence>
<sequence>MAGVGDCVASSSFPASLNIPIPQRSFLPTVVKKLTFYDIQSGTLVLQWHGFGKSDFVFTSSDLLLIDYIGIQYNCKLKFSIDANGELYSKISGGWGDLCRAHRLVEGNRVRFALSKSPHDNAMHMCIYPHIGVQTTLTYPLGDGTELPLYVSQNYFV</sequence>
<evidence type="ECO:0000256" key="4">
    <source>
        <dbReference type="ARBA" id="ARBA00023163"/>
    </source>
</evidence>
<evidence type="ECO:0000313" key="6">
    <source>
        <dbReference type="EMBL" id="GAU24583.1"/>
    </source>
</evidence>
<protein>
    <recommendedName>
        <fullName evidence="8">TF-B3 domain-containing protein</fullName>
    </recommendedName>
</protein>
<name>A0A2Z6M368_TRISU</name>
<evidence type="ECO:0008006" key="8">
    <source>
        <dbReference type="Google" id="ProtNLM"/>
    </source>
</evidence>
<dbReference type="SUPFAM" id="SSF101936">
    <property type="entry name" value="DNA-binding pseudobarrel domain"/>
    <property type="match status" value="1"/>
</dbReference>
<keyword evidence="5" id="KW-0539">Nucleus</keyword>
<comment type="subcellular location">
    <subcellularLocation>
        <location evidence="1">Nucleus</location>
    </subcellularLocation>
</comment>
<dbReference type="Proteomes" id="UP000242715">
    <property type="component" value="Unassembled WGS sequence"/>
</dbReference>
<evidence type="ECO:0000256" key="5">
    <source>
        <dbReference type="ARBA" id="ARBA00023242"/>
    </source>
</evidence>
<dbReference type="GO" id="GO:0005634">
    <property type="term" value="C:nucleus"/>
    <property type="evidence" value="ECO:0007669"/>
    <property type="project" value="UniProtKB-SubCell"/>
</dbReference>
<keyword evidence="3" id="KW-0238">DNA-binding</keyword>
<gene>
    <name evidence="6" type="ORF">TSUD_289430</name>
</gene>
<dbReference type="InterPro" id="IPR015300">
    <property type="entry name" value="DNA-bd_pseudobarrel_sf"/>
</dbReference>
<dbReference type="OrthoDB" id="10408484at2759"/>
<evidence type="ECO:0000256" key="1">
    <source>
        <dbReference type="ARBA" id="ARBA00004123"/>
    </source>
</evidence>
<dbReference type="AlphaFoldDB" id="A0A2Z6M368"/>
<dbReference type="EMBL" id="DF973293">
    <property type="protein sequence ID" value="GAU24583.1"/>
    <property type="molecule type" value="Genomic_DNA"/>
</dbReference>
<accession>A0A2Z6M368</accession>